<feature type="compositionally biased region" description="Basic and acidic residues" evidence="5">
    <location>
        <begin position="164"/>
        <end position="176"/>
    </location>
</feature>
<keyword evidence="4" id="KW-0137">Centromere</keyword>
<dbReference type="RefSeq" id="XP_016976252.2">
    <property type="nucleotide sequence ID" value="XM_017120763.2"/>
</dbReference>
<name>A0A6P4EDJ5_DRORH</name>
<organism evidence="6">
    <name type="scientific">Drosophila rhopaloa</name>
    <name type="common">Fruit fly</name>
    <dbReference type="NCBI Taxonomy" id="1041015"/>
    <lineage>
        <taxon>Eukaryota</taxon>
        <taxon>Metazoa</taxon>
        <taxon>Ecdysozoa</taxon>
        <taxon>Arthropoda</taxon>
        <taxon>Hexapoda</taxon>
        <taxon>Insecta</taxon>
        <taxon>Pterygota</taxon>
        <taxon>Neoptera</taxon>
        <taxon>Endopterygota</taxon>
        <taxon>Diptera</taxon>
        <taxon>Brachycera</taxon>
        <taxon>Muscomorpha</taxon>
        <taxon>Ephydroidea</taxon>
        <taxon>Drosophilidae</taxon>
        <taxon>Drosophila</taxon>
        <taxon>Sophophora</taxon>
    </lineage>
</organism>
<evidence type="ECO:0000313" key="6">
    <source>
        <dbReference type="RefSeq" id="XP_016976252.1"/>
    </source>
</evidence>
<keyword evidence="3" id="KW-0175">Coiled coil</keyword>
<evidence type="ECO:0000256" key="4">
    <source>
        <dbReference type="ARBA" id="ARBA00023328"/>
    </source>
</evidence>
<dbReference type="InterPro" id="IPR038273">
    <property type="entry name" value="Ndc80_sf"/>
</dbReference>
<sequence length="569" mass="65240">MNNMAHSPDVRIPGFLTPLRSKELLERQRGGKSVPKKEYLTSNKPLGLENPENKPLIIRLPNSVPSIIITDAGLERPKELLQRLERSIDRSASTSKIPSKNAFLTSQNRQQTWEGPKNHELRPSKIVIPSSEPCPLRSQKLLEDQRCRYRGNSATKISSQTNRETQDGSKTPEKRSQFIPCSEPQPIRPKVILERERQAVITNRAVSVSIDRPKTKPPTSSFTSSRQLVPSIGFSYPKDPKSLPTSSKATKLTNSKRKLDFHTDLGKDSLRQKLDRISKEWQKTTEYQLSQFIVDFVKQLVRFLPFCGVKFSHLSSDCYMQQMMEALQQLHYAKKVSKSWLRMPITQKAFGDVLEMLHFLLNVVETRSEEGICKIPIISEKQAIFKQAARDFSPMKGATEYRKIKIEPSFDSNFSISNEIIRLQENVQNLKCQMNKLNCREDLKSINSVTTNEIMDGVTNLDYAILLDNQEERLHELQLHRLRLQEISELVSLAKLKLKRCCTGDKESIDAFNEQIGGLAASLLVLKKIRPKTQLHLTVNSTLDEINERKEQLQQMYEENYSNLLQLNI</sequence>
<proteinExistence type="predicted"/>
<reference evidence="6" key="1">
    <citation type="submission" date="2025-08" db="UniProtKB">
        <authorList>
            <consortium name="RefSeq"/>
        </authorList>
    </citation>
    <scope>IDENTIFICATION</scope>
</reference>
<feature type="compositionally biased region" description="Basic and acidic residues" evidence="5">
    <location>
        <begin position="26"/>
        <end position="39"/>
    </location>
</feature>
<evidence type="ECO:0000256" key="3">
    <source>
        <dbReference type="ARBA" id="ARBA00023054"/>
    </source>
</evidence>
<comment type="subcellular location">
    <subcellularLocation>
        <location evidence="1">Chromosome</location>
        <location evidence="1">Centromere</location>
    </subcellularLocation>
</comment>
<feature type="region of interest" description="Disordered" evidence="5">
    <location>
        <begin position="26"/>
        <end position="47"/>
    </location>
</feature>
<gene>
    <name evidence="6" type="primary">LOC108042454</name>
</gene>
<dbReference type="Gene3D" id="1.10.418.30">
    <property type="entry name" value="Ncd80 complex, Ncd80 subunit"/>
    <property type="match status" value="1"/>
</dbReference>
<accession>A0A6P4EDJ5</accession>
<feature type="region of interest" description="Disordered" evidence="5">
    <location>
        <begin position="145"/>
        <end position="183"/>
    </location>
</feature>
<dbReference type="GO" id="GO:0000775">
    <property type="term" value="C:chromosome, centromeric region"/>
    <property type="evidence" value="ECO:0007669"/>
    <property type="project" value="UniProtKB-SubCell"/>
</dbReference>
<dbReference type="RefSeq" id="XP_016976252.1">
    <property type="nucleotide sequence ID" value="XM_017120763.1"/>
</dbReference>
<evidence type="ECO:0000256" key="1">
    <source>
        <dbReference type="ARBA" id="ARBA00004584"/>
    </source>
</evidence>
<evidence type="ECO:0000256" key="5">
    <source>
        <dbReference type="SAM" id="MobiDB-lite"/>
    </source>
</evidence>
<feature type="region of interest" description="Disordered" evidence="5">
    <location>
        <begin position="89"/>
        <end position="133"/>
    </location>
</feature>
<dbReference type="OrthoDB" id="7868318at2759"/>
<feature type="compositionally biased region" description="Polar residues" evidence="5">
    <location>
        <begin position="90"/>
        <end position="113"/>
    </location>
</feature>
<protein>
    <submittedName>
        <fullName evidence="6">Uncharacterized protein LOC108042454</fullName>
    </submittedName>
</protein>
<evidence type="ECO:0000256" key="2">
    <source>
        <dbReference type="ARBA" id="ARBA00022454"/>
    </source>
</evidence>
<keyword evidence="2" id="KW-0158">Chromosome</keyword>
<feature type="compositionally biased region" description="Polar residues" evidence="5">
    <location>
        <begin position="152"/>
        <end position="163"/>
    </location>
</feature>
<dbReference type="AlphaFoldDB" id="A0A6P4EDJ5"/>